<keyword evidence="1" id="KW-1133">Transmembrane helix</keyword>
<evidence type="ECO:0000313" key="3">
    <source>
        <dbReference type="EMBL" id="MBB5346565.1"/>
    </source>
</evidence>
<feature type="transmembrane region" description="Helical" evidence="1">
    <location>
        <begin position="156"/>
        <end position="176"/>
    </location>
</feature>
<dbReference type="InterPro" id="IPR037185">
    <property type="entry name" value="EmrE-like"/>
</dbReference>
<comment type="caution">
    <text evidence="3">The sequence shown here is derived from an EMBL/GenBank/DDBJ whole genome shotgun (WGS) entry which is preliminary data.</text>
</comment>
<keyword evidence="1" id="KW-0812">Transmembrane</keyword>
<dbReference type="GO" id="GO:0016020">
    <property type="term" value="C:membrane"/>
    <property type="evidence" value="ECO:0007669"/>
    <property type="project" value="InterPro"/>
</dbReference>
<dbReference type="PANTHER" id="PTHR22911">
    <property type="entry name" value="ACYL-MALONYL CONDENSING ENZYME-RELATED"/>
    <property type="match status" value="1"/>
</dbReference>
<dbReference type="EMBL" id="JACHEO010000001">
    <property type="protein sequence ID" value="MBB5346565.1"/>
    <property type="molecule type" value="Genomic_DNA"/>
</dbReference>
<feature type="transmembrane region" description="Helical" evidence="1">
    <location>
        <begin position="44"/>
        <end position="63"/>
    </location>
</feature>
<feature type="domain" description="EamA" evidence="2">
    <location>
        <begin position="158"/>
        <end position="290"/>
    </location>
</feature>
<accession>A0A840ULT5</accession>
<keyword evidence="4" id="KW-1185">Reference proteome</keyword>
<feature type="transmembrane region" description="Helical" evidence="1">
    <location>
        <begin position="273"/>
        <end position="291"/>
    </location>
</feature>
<name>A0A840ULT5_9BACT</name>
<feature type="transmembrane region" description="Helical" evidence="1">
    <location>
        <begin position="75"/>
        <end position="94"/>
    </location>
</feature>
<dbReference type="Pfam" id="PF00892">
    <property type="entry name" value="EamA"/>
    <property type="match status" value="2"/>
</dbReference>
<protein>
    <submittedName>
        <fullName evidence="3">DME family drug/metabolite transporter</fullName>
    </submittedName>
</protein>
<keyword evidence="1" id="KW-0472">Membrane</keyword>
<feature type="transmembrane region" description="Helical" evidence="1">
    <location>
        <begin position="188"/>
        <end position="205"/>
    </location>
</feature>
<feature type="transmembrane region" description="Helical" evidence="1">
    <location>
        <begin position="100"/>
        <end position="122"/>
    </location>
</feature>
<dbReference type="AlphaFoldDB" id="A0A840ULT5"/>
<feature type="domain" description="EamA" evidence="2">
    <location>
        <begin position="14"/>
        <end position="146"/>
    </location>
</feature>
<evidence type="ECO:0000256" key="1">
    <source>
        <dbReference type="SAM" id="Phobius"/>
    </source>
</evidence>
<feature type="transmembrane region" description="Helical" evidence="1">
    <location>
        <begin position="217"/>
        <end position="236"/>
    </location>
</feature>
<evidence type="ECO:0000259" key="2">
    <source>
        <dbReference type="Pfam" id="PF00892"/>
    </source>
</evidence>
<feature type="transmembrane region" description="Helical" evidence="1">
    <location>
        <begin position="243"/>
        <end position="267"/>
    </location>
</feature>
<dbReference type="InterPro" id="IPR000620">
    <property type="entry name" value="EamA_dom"/>
</dbReference>
<gene>
    <name evidence="3" type="ORF">HNQ81_000272</name>
</gene>
<evidence type="ECO:0000313" key="4">
    <source>
        <dbReference type="Proteomes" id="UP000539642"/>
    </source>
</evidence>
<proteinExistence type="predicted"/>
<organism evidence="3 4">
    <name type="scientific">Desulfoprunum benzoelyticum</name>
    <dbReference type="NCBI Taxonomy" id="1506996"/>
    <lineage>
        <taxon>Bacteria</taxon>
        <taxon>Pseudomonadati</taxon>
        <taxon>Thermodesulfobacteriota</taxon>
        <taxon>Desulfobulbia</taxon>
        <taxon>Desulfobulbales</taxon>
        <taxon>Desulfobulbaceae</taxon>
        <taxon>Desulfoprunum</taxon>
    </lineage>
</organism>
<dbReference type="PANTHER" id="PTHR22911:SF79">
    <property type="entry name" value="MOBA-LIKE NTP TRANSFERASE DOMAIN-CONTAINING PROTEIN"/>
    <property type="match status" value="1"/>
</dbReference>
<feature type="transmembrane region" description="Helical" evidence="1">
    <location>
        <begin position="131"/>
        <end position="150"/>
    </location>
</feature>
<dbReference type="Proteomes" id="UP000539642">
    <property type="component" value="Unassembled WGS sequence"/>
</dbReference>
<reference evidence="3 4" key="1">
    <citation type="submission" date="2020-08" db="EMBL/GenBank/DDBJ databases">
        <title>Genomic Encyclopedia of Type Strains, Phase IV (KMG-IV): sequencing the most valuable type-strain genomes for metagenomic binning, comparative biology and taxonomic classification.</title>
        <authorList>
            <person name="Goeker M."/>
        </authorList>
    </citation>
    <scope>NUCLEOTIDE SEQUENCE [LARGE SCALE GENOMIC DNA]</scope>
    <source>
        <strain evidence="3 4">DSM 28570</strain>
    </source>
</reference>
<sequence>MSESGGSTEILGNKGVWLVLAAAILWGTTGTVQALAPAGSSPQAIGALRLALGGSALALSAWLRGGLRLRSWPPLLTVAAGAFVALYQVTFFSAVLKTGVAVGTIVGIGSAPVFAGILEYLVRQRRPGRRWYFSTAVAVFGCLLLVLQSGDIRIDIGGVVLALAAGFSYAAYALAIKLLLPGRSPEDVTAVIFCLGAIFLSPLLVTADLTWLGQVNGWLLMLHLGLVATALSYWFFASGLKTVAASTAVTLSLAEPLTAAILGIVVVGERINVVSSLGLVLILSALVLLIVPDRVEGRRR</sequence>
<dbReference type="RefSeq" id="WP_183347520.1">
    <property type="nucleotide sequence ID" value="NZ_JACHEO010000001.1"/>
</dbReference>
<dbReference type="SUPFAM" id="SSF103481">
    <property type="entry name" value="Multidrug resistance efflux transporter EmrE"/>
    <property type="match status" value="2"/>
</dbReference>